<sequence length="122" mass="12976">MGVITERRWQNGGFDQTCVSAGNRAQEIPPERERERMDVFSCLSTSCSRPPPCSSVRPSQSLTLLCRDLLPKLLTPQDARAGRLSADAPLLLGVCADGAQTDGRISGRGPGPDDPSEAPAAL</sequence>
<gene>
    <name evidence="2" type="ORF">AAFF_G00278720</name>
</gene>
<accession>A0AAD7SSB6</accession>
<evidence type="ECO:0000313" key="3">
    <source>
        <dbReference type="Proteomes" id="UP001221898"/>
    </source>
</evidence>
<protein>
    <submittedName>
        <fullName evidence="2">Uncharacterized protein</fullName>
    </submittedName>
</protein>
<dbReference type="EMBL" id="JAINUG010000039">
    <property type="protein sequence ID" value="KAJ8407298.1"/>
    <property type="molecule type" value="Genomic_DNA"/>
</dbReference>
<evidence type="ECO:0000256" key="1">
    <source>
        <dbReference type="SAM" id="MobiDB-lite"/>
    </source>
</evidence>
<organism evidence="2 3">
    <name type="scientific">Aldrovandia affinis</name>
    <dbReference type="NCBI Taxonomy" id="143900"/>
    <lineage>
        <taxon>Eukaryota</taxon>
        <taxon>Metazoa</taxon>
        <taxon>Chordata</taxon>
        <taxon>Craniata</taxon>
        <taxon>Vertebrata</taxon>
        <taxon>Euteleostomi</taxon>
        <taxon>Actinopterygii</taxon>
        <taxon>Neopterygii</taxon>
        <taxon>Teleostei</taxon>
        <taxon>Notacanthiformes</taxon>
        <taxon>Halosauridae</taxon>
        <taxon>Aldrovandia</taxon>
    </lineage>
</organism>
<name>A0AAD7SSB6_9TELE</name>
<proteinExistence type="predicted"/>
<evidence type="ECO:0000313" key="2">
    <source>
        <dbReference type="EMBL" id="KAJ8407298.1"/>
    </source>
</evidence>
<keyword evidence="3" id="KW-1185">Reference proteome</keyword>
<reference evidence="2" key="1">
    <citation type="journal article" date="2023" name="Science">
        <title>Genome structures resolve the early diversification of teleost fishes.</title>
        <authorList>
            <person name="Parey E."/>
            <person name="Louis A."/>
            <person name="Montfort J."/>
            <person name="Bouchez O."/>
            <person name="Roques C."/>
            <person name="Iampietro C."/>
            <person name="Lluch J."/>
            <person name="Castinel A."/>
            <person name="Donnadieu C."/>
            <person name="Desvignes T."/>
            <person name="Floi Bucao C."/>
            <person name="Jouanno E."/>
            <person name="Wen M."/>
            <person name="Mejri S."/>
            <person name="Dirks R."/>
            <person name="Jansen H."/>
            <person name="Henkel C."/>
            <person name="Chen W.J."/>
            <person name="Zahm M."/>
            <person name="Cabau C."/>
            <person name="Klopp C."/>
            <person name="Thompson A.W."/>
            <person name="Robinson-Rechavi M."/>
            <person name="Braasch I."/>
            <person name="Lecointre G."/>
            <person name="Bobe J."/>
            <person name="Postlethwait J.H."/>
            <person name="Berthelot C."/>
            <person name="Roest Crollius H."/>
            <person name="Guiguen Y."/>
        </authorList>
    </citation>
    <scope>NUCLEOTIDE SEQUENCE</scope>
    <source>
        <strain evidence="2">NC1722</strain>
    </source>
</reference>
<comment type="caution">
    <text evidence="2">The sequence shown here is derived from an EMBL/GenBank/DDBJ whole genome shotgun (WGS) entry which is preliminary data.</text>
</comment>
<feature type="region of interest" description="Disordered" evidence="1">
    <location>
        <begin position="101"/>
        <end position="122"/>
    </location>
</feature>
<dbReference type="AlphaFoldDB" id="A0AAD7SSB6"/>
<dbReference type="Proteomes" id="UP001221898">
    <property type="component" value="Unassembled WGS sequence"/>
</dbReference>